<dbReference type="EMBL" id="JELW01000001">
    <property type="protein sequence ID" value="EXV06691.1"/>
    <property type="molecule type" value="Genomic_DNA"/>
</dbReference>
<feature type="region of interest" description="Disordered" evidence="9">
    <location>
        <begin position="171"/>
        <end position="227"/>
    </location>
</feature>
<evidence type="ECO:0000256" key="8">
    <source>
        <dbReference type="ARBA" id="ARBA00023136"/>
    </source>
</evidence>
<keyword evidence="7" id="KW-0333">Golgi apparatus</keyword>
<organism evidence="11 12">
    <name type="scientific">Metarhizium robertsii</name>
    <dbReference type="NCBI Taxonomy" id="568076"/>
    <lineage>
        <taxon>Eukaryota</taxon>
        <taxon>Fungi</taxon>
        <taxon>Dikarya</taxon>
        <taxon>Ascomycota</taxon>
        <taxon>Pezizomycotina</taxon>
        <taxon>Sordariomycetes</taxon>
        <taxon>Hypocreomycetidae</taxon>
        <taxon>Hypocreales</taxon>
        <taxon>Clavicipitaceae</taxon>
        <taxon>Metarhizium</taxon>
    </lineage>
</organism>
<dbReference type="GO" id="GO:0043001">
    <property type="term" value="P:Golgi to plasma membrane protein transport"/>
    <property type="evidence" value="ECO:0007669"/>
    <property type="project" value="TreeGrafter"/>
</dbReference>
<keyword evidence="4 10" id="KW-0812">Transmembrane</keyword>
<dbReference type="GO" id="GO:0005802">
    <property type="term" value="C:trans-Golgi network"/>
    <property type="evidence" value="ECO:0007669"/>
    <property type="project" value="TreeGrafter"/>
</dbReference>
<comment type="caution">
    <text evidence="11">The sequence shown here is derived from an EMBL/GenBank/DDBJ whole genome shotgun (WGS) entry which is preliminary data.</text>
</comment>
<dbReference type="InterPro" id="IPR019185">
    <property type="entry name" value="Integral_membrane_SYS1-rel"/>
</dbReference>
<reference evidence="11 12" key="1">
    <citation type="submission" date="2014-02" db="EMBL/GenBank/DDBJ databases">
        <title>The genome sequence of the entomopathogenic fungus Metarhizium robertsii ARSEF 2575.</title>
        <authorList>
            <person name="Giuliano Garisto Donzelli B."/>
            <person name="Roe B.A."/>
            <person name="Macmil S.L."/>
            <person name="Krasnoff S.B."/>
            <person name="Gibson D.M."/>
        </authorList>
    </citation>
    <scope>NUCLEOTIDE SEQUENCE [LARGE SCALE GENOMIC DNA]</scope>
    <source>
        <strain evidence="11 12">ARSEF 2575</strain>
    </source>
</reference>
<dbReference type="AlphaFoldDB" id="A0A0A1VA31"/>
<dbReference type="PANTHER" id="PTHR12952:SF0">
    <property type="entry name" value="PROTEIN SYS1 HOMOLOG"/>
    <property type="match status" value="1"/>
</dbReference>
<proteinExistence type="inferred from homology"/>
<evidence type="ECO:0000256" key="1">
    <source>
        <dbReference type="ARBA" id="ARBA00004653"/>
    </source>
</evidence>
<feature type="compositionally biased region" description="Basic and acidic residues" evidence="9">
    <location>
        <begin position="191"/>
        <end position="202"/>
    </location>
</feature>
<evidence type="ECO:0000256" key="4">
    <source>
        <dbReference type="ARBA" id="ARBA00022692"/>
    </source>
</evidence>
<dbReference type="Proteomes" id="UP000030151">
    <property type="component" value="Unassembled WGS sequence"/>
</dbReference>
<evidence type="ECO:0000256" key="2">
    <source>
        <dbReference type="ARBA" id="ARBA00008160"/>
    </source>
</evidence>
<dbReference type="GO" id="GO:0034067">
    <property type="term" value="P:protein localization to Golgi apparatus"/>
    <property type="evidence" value="ECO:0007669"/>
    <property type="project" value="TreeGrafter"/>
</dbReference>
<evidence type="ECO:0000256" key="5">
    <source>
        <dbReference type="ARBA" id="ARBA00022927"/>
    </source>
</evidence>
<evidence type="ECO:0000256" key="10">
    <source>
        <dbReference type="SAM" id="Phobius"/>
    </source>
</evidence>
<dbReference type="GO" id="GO:0006895">
    <property type="term" value="P:Golgi to endosome transport"/>
    <property type="evidence" value="ECO:0007669"/>
    <property type="project" value="TreeGrafter"/>
</dbReference>
<comment type="similarity">
    <text evidence="2">Belongs to the SYS1 family.</text>
</comment>
<feature type="transmembrane region" description="Helical" evidence="10">
    <location>
        <begin position="100"/>
        <end position="119"/>
    </location>
</feature>
<dbReference type="HOGENOM" id="CLU_081382_0_0_1"/>
<evidence type="ECO:0000256" key="6">
    <source>
        <dbReference type="ARBA" id="ARBA00022989"/>
    </source>
</evidence>
<feature type="transmembrane region" description="Helical" evidence="10">
    <location>
        <begin position="125"/>
        <end position="145"/>
    </location>
</feature>
<accession>A0A0A1VA31</accession>
<evidence type="ECO:0000313" key="11">
    <source>
        <dbReference type="EMBL" id="EXV06691.1"/>
    </source>
</evidence>
<comment type="subcellular location">
    <subcellularLocation>
        <location evidence="1">Golgi apparatus membrane</location>
        <topology evidence="1">Multi-pass membrane protein</topology>
    </subcellularLocation>
</comment>
<name>A0A0A1VA31_9HYPO</name>
<evidence type="ECO:0000256" key="9">
    <source>
        <dbReference type="SAM" id="MobiDB-lite"/>
    </source>
</evidence>
<dbReference type="Pfam" id="PF09801">
    <property type="entry name" value="SYS1"/>
    <property type="match status" value="1"/>
</dbReference>
<dbReference type="eggNOG" id="KOG4697">
    <property type="taxonomic scope" value="Eukaryota"/>
</dbReference>
<evidence type="ECO:0000313" key="12">
    <source>
        <dbReference type="Proteomes" id="UP000030151"/>
    </source>
</evidence>
<gene>
    <name evidence="11" type="ORF">X797_001411</name>
</gene>
<dbReference type="PANTHER" id="PTHR12952">
    <property type="entry name" value="SYS1"/>
    <property type="match status" value="1"/>
</dbReference>
<dbReference type="OrthoDB" id="542931at2759"/>
<evidence type="ECO:0000256" key="7">
    <source>
        <dbReference type="ARBA" id="ARBA00023034"/>
    </source>
</evidence>
<feature type="transmembrane region" description="Helical" evidence="10">
    <location>
        <begin position="71"/>
        <end position="93"/>
    </location>
</feature>
<sequence length="227" mass="24425">MARRRKPPRAGALSELQPLKIATQIATLQALYYTTAGILMLFTALVAGMSFSVDMILGWDAVRGDTTQGWLLSFIWLIDGGLCMAVAIVVLIARSKLVPDFALTIHLLHLVFTTLYARSLPRHSMWWMTMMASAAVAVALGMWGCRYRELQPVFFGGGRILGSNSAPAAASHGQVAAEEGQAGLDDDDNDDGRGGAEDDGFSRGRGRGRGKDGAGEYEMVGMKQAKD</sequence>
<feature type="transmembrane region" description="Helical" evidence="10">
    <location>
        <begin position="30"/>
        <end position="51"/>
    </location>
</feature>
<evidence type="ECO:0000256" key="3">
    <source>
        <dbReference type="ARBA" id="ARBA00022448"/>
    </source>
</evidence>
<protein>
    <submittedName>
        <fullName evidence="11">Golgi-endosome protein trafficking protein</fullName>
    </submittedName>
</protein>
<dbReference type="GO" id="GO:0005829">
    <property type="term" value="C:cytosol"/>
    <property type="evidence" value="ECO:0007669"/>
    <property type="project" value="GOC"/>
</dbReference>
<keyword evidence="8 10" id="KW-0472">Membrane</keyword>
<dbReference type="GO" id="GO:0000139">
    <property type="term" value="C:Golgi membrane"/>
    <property type="evidence" value="ECO:0007669"/>
    <property type="project" value="UniProtKB-SubCell"/>
</dbReference>
<keyword evidence="6 10" id="KW-1133">Transmembrane helix</keyword>
<keyword evidence="5" id="KW-0653">Protein transport</keyword>
<keyword evidence="3" id="KW-0813">Transport</keyword>